<dbReference type="InterPro" id="IPR000644">
    <property type="entry name" value="CBS_dom"/>
</dbReference>
<gene>
    <name evidence="8" type="ORF">HMPREF1171_00091</name>
</gene>
<dbReference type="CDD" id="cd03294">
    <property type="entry name" value="ABC_Pro_Gly_Betaine"/>
    <property type="match status" value="1"/>
</dbReference>
<dbReference type="GO" id="GO:0015418">
    <property type="term" value="F:ABC-type quaternary ammonium compound transporting activity"/>
    <property type="evidence" value="ECO:0007669"/>
    <property type="project" value="UniProtKB-EC"/>
</dbReference>
<accession>K1JDX0</accession>
<dbReference type="Pfam" id="PF00571">
    <property type="entry name" value="CBS"/>
    <property type="match status" value="1"/>
</dbReference>
<dbReference type="NCBIfam" id="TIGR01186">
    <property type="entry name" value="proV"/>
    <property type="match status" value="1"/>
</dbReference>
<dbReference type="SMART" id="SM00382">
    <property type="entry name" value="AAA"/>
    <property type="match status" value="1"/>
</dbReference>
<proteinExistence type="inferred from homology"/>
<dbReference type="NCBIfam" id="NF007480">
    <property type="entry name" value="PRK10070.1"/>
    <property type="match status" value="1"/>
</dbReference>
<keyword evidence="6" id="KW-0997">Cell inner membrane</keyword>
<evidence type="ECO:0000256" key="6">
    <source>
        <dbReference type="RuleBase" id="RU369116"/>
    </source>
</evidence>
<dbReference type="InterPro" id="IPR003593">
    <property type="entry name" value="AAA+_ATPase"/>
</dbReference>
<dbReference type="EMBL" id="AGWR01000003">
    <property type="protein sequence ID" value="EKB29800.1"/>
    <property type="molecule type" value="Genomic_DNA"/>
</dbReference>
<dbReference type="EC" id="7.6.2.9" evidence="6"/>
<comment type="caution">
    <text evidence="8">The sequence shown here is derived from an EMBL/GenBank/DDBJ whole genome shotgun (WGS) entry which is preliminary data.</text>
</comment>
<dbReference type="GO" id="GO:0031460">
    <property type="term" value="P:glycine betaine transport"/>
    <property type="evidence" value="ECO:0007669"/>
    <property type="project" value="InterPro"/>
</dbReference>
<dbReference type="CDD" id="cd09831">
    <property type="entry name" value="CBS_pair_ABC_Gly_Pro_assoc"/>
    <property type="match status" value="1"/>
</dbReference>
<evidence type="ECO:0000256" key="4">
    <source>
        <dbReference type="ARBA" id="ARBA00022840"/>
    </source>
</evidence>
<protein>
    <recommendedName>
        <fullName evidence="6">Quaternary amine transport ATP-binding protein</fullName>
        <ecNumber evidence="6">7.6.2.9</ecNumber>
    </recommendedName>
</protein>
<comment type="subunit">
    <text evidence="6">The complex is probably composed of two ATP-binding proteins, two transmembrane proteins and a solute-binding protein.</text>
</comment>
<dbReference type="FunFam" id="3.40.50.300:FF:000201">
    <property type="entry name" value="Glycine betaine/L-proline ABC transporter ATP-binding protein"/>
    <property type="match status" value="1"/>
</dbReference>
<keyword evidence="5" id="KW-0029">Amino-acid transport</keyword>
<evidence type="ECO:0000256" key="3">
    <source>
        <dbReference type="ARBA" id="ARBA00022741"/>
    </source>
</evidence>
<dbReference type="PATRIC" id="fig|1073377.4.peg.96"/>
<sequence>MTVKLEVKSLYKIFGDQPEKAFKLLAKGHDRASILQKTGQTLGVQDVNLAIDEGEIFVVMGLSGSGKSTLVRLFNRLIEPSRGQVLIDGEDIAAISDSELRQVRRKKISMVFQSFALMPHLSVLENTAFGLELAGVPLAERQQSARQALQQVGLGQWIDAFPDALSGGMKQRVGLARALANDPDILLMDEAFSALDPLIRTEMQDELLKLQASQQRTIVFISHDLDEAMRIGDRIAIMQDGQVIQVGTPDEILSQPANDYVRAFFRGVDLANVFTARDIVSRKQMPLIKKHTTDGPANALRQLKEQEREFGYVVDRKRRFLGVVSVESLGQAVRAKGSLEQALLADIQPILADTALNELISQVASAPCQVPVVEEDGTYLGLISKANLLNTLDRSTPA</sequence>
<dbReference type="InterPro" id="IPR017871">
    <property type="entry name" value="ABC_transporter-like_CS"/>
</dbReference>
<dbReference type="Gene3D" id="3.40.50.300">
    <property type="entry name" value="P-loop containing nucleotide triphosphate hydrolases"/>
    <property type="match status" value="1"/>
</dbReference>
<dbReference type="PANTHER" id="PTHR43869">
    <property type="entry name" value="GLYCINE BETAINE/PROLINE BETAINE TRANSPORT SYSTEM ATP-BINDING PROTEIN PROV"/>
    <property type="match status" value="1"/>
</dbReference>
<dbReference type="PROSITE" id="PS50893">
    <property type="entry name" value="ABC_TRANSPORTER_2"/>
    <property type="match status" value="1"/>
</dbReference>
<evidence type="ECO:0000259" key="7">
    <source>
        <dbReference type="PROSITE" id="PS50893"/>
    </source>
</evidence>
<dbReference type="InterPro" id="IPR051921">
    <property type="entry name" value="ABC_osmolyte_uptake_ATP-bind"/>
</dbReference>
<keyword evidence="6" id="KW-0472">Membrane</keyword>
<dbReference type="AlphaFoldDB" id="K1JDX0"/>
<feature type="domain" description="ABC transporter" evidence="7">
    <location>
        <begin position="5"/>
        <end position="265"/>
    </location>
</feature>
<keyword evidence="6" id="KW-1003">Cell membrane</keyword>
<reference evidence="8 9" key="1">
    <citation type="submission" date="2012-06" db="EMBL/GenBank/DDBJ databases">
        <title>The Genome Sequence of Aeromonas hydrophila SSU.</title>
        <authorList>
            <consortium name="The Broad Institute Genome Sequencing Platform"/>
            <person name="Earl A."/>
            <person name="Ward D."/>
            <person name="Feldgarden M."/>
            <person name="Gevers D."/>
            <person name="Chopra A."/>
            <person name="Walker B."/>
            <person name="Young S.K."/>
            <person name="Zeng Q."/>
            <person name="Gargeya S."/>
            <person name="Fitzgerald M."/>
            <person name="Haas B."/>
            <person name="Abouelleil A."/>
            <person name="Alvarado L."/>
            <person name="Arachchi H.M."/>
            <person name="Berlin A.M."/>
            <person name="Chapman S.B."/>
            <person name="Goldberg J."/>
            <person name="Griggs A."/>
            <person name="Gujja S."/>
            <person name="Hansen M."/>
            <person name="Howarth C."/>
            <person name="Imamovic A."/>
            <person name="Larimer J."/>
            <person name="McCowan C."/>
            <person name="Montmayeur A."/>
            <person name="Murphy C."/>
            <person name="Neiman D."/>
            <person name="Pearson M."/>
            <person name="Priest M."/>
            <person name="Roberts A."/>
            <person name="Saif S."/>
            <person name="Shea T."/>
            <person name="Sisk P."/>
            <person name="Sykes S."/>
            <person name="Wortman J."/>
            <person name="Nusbaum C."/>
            <person name="Birren B."/>
        </authorList>
    </citation>
    <scope>NUCLEOTIDE SEQUENCE [LARGE SCALE GENOMIC DNA]</scope>
    <source>
        <strain evidence="8 9">SSU</strain>
    </source>
</reference>
<dbReference type="GO" id="GO:0006970">
    <property type="term" value="P:response to osmotic stress"/>
    <property type="evidence" value="ECO:0007669"/>
    <property type="project" value="UniProtKB-ARBA"/>
</dbReference>
<keyword evidence="9" id="KW-1185">Reference proteome</keyword>
<dbReference type="Proteomes" id="UP000005149">
    <property type="component" value="Unassembled WGS sequence"/>
</dbReference>
<evidence type="ECO:0000256" key="1">
    <source>
        <dbReference type="ARBA" id="ARBA00005417"/>
    </source>
</evidence>
<dbReference type="InterPro" id="IPR027417">
    <property type="entry name" value="P-loop_NTPase"/>
</dbReference>
<comment type="catalytic activity">
    <reaction evidence="6">
        <text>a quaternary ammonium(out) + ATP + H2O = a quaternary ammonium(in) + ADP + phosphate + H(+)</text>
        <dbReference type="Rhea" id="RHEA:11036"/>
        <dbReference type="ChEBI" id="CHEBI:15377"/>
        <dbReference type="ChEBI" id="CHEBI:15378"/>
        <dbReference type="ChEBI" id="CHEBI:30616"/>
        <dbReference type="ChEBI" id="CHEBI:35267"/>
        <dbReference type="ChEBI" id="CHEBI:43474"/>
        <dbReference type="ChEBI" id="CHEBI:456216"/>
    </reaction>
</comment>
<dbReference type="GO" id="GO:0006865">
    <property type="term" value="P:amino acid transport"/>
    <property type="evidence" value="ECO:0007669"/>
    <property type="project" value="UniProtKB-UniRule"/>
</dbReference>
<dbReference type="Pfam" id="PF00005">
    <property type="entry name" value="ABC_tran"/>
    <property type="match status" value="1"/>
</dbReference>
<dbReference type="HOGENOM" id="CLU_000604_2_2_6"/>
<dbReference type="InterPro" id="IPR005892">
    <property type="entry name" value="Gly-betaine_transp_ATP-bd"/>
</dbReference>
<evidence type="ECO:0000256" key="2">
    <source>
        <dbReference type="ARBA" id="ARBA00022448"/>
    </source>
</evidence>
<evidence type="ECO:0000313" key="8">
    <source>
        <dbReference type="EMBL" id="EKB29800.1"/>
    </source>
</evidence>
<evidence type="ECO:0000256" key="5">
    <source>
        <dbReference type="ARBA" id="ARBA00022970"/>
    </source>
</evidence>
<dbReference type="SUPFAM" id="SSF54631">
    <property type="entry name" value="CBS-domain pair"/>
    <property type="match status" value="1"/>
</dbReference>
<dbReference type="SUPFAM" id="SSF52540">
    <property type="entry name" value="P-loop containing nucleoside triphosphate hydrolases"/>
    <property type="match status" value="1"/>
</dbReference>
<comment type="similarity">
    <text evidence="1 6">Belongs to the ABC transporter superfamily.</text>
</comment>
<dbReference type="InterPro" id="IPR046342">
    <property type="entry name" value="CBS_dom_sf"/>
</dbReference>
<name>K1JDX0_9GAMM</name>
<dbReference type="Gene3D" id="3.10.580.10">
    <property type="entry name" value="CBS-domain"/>
    <property type="match status" value="1"/>
</dbReference>
<dbReference type="RefSeq" id="WP_005297960.1">
    <property type="nucleotide sequence ID" value="NZ_JDWD01000194.1"/>
</dbReference>
<dbReference type="GO" id="GO:0005524">
    <property type="term" value="F:ATP binding"/>
    <property type="evidence" value="ECO:0007669"/>
    <property type="project" value="UniProtKB-UniRule"/>
</dbReference>
<dbReference type="GO" id="GO:0016887">
    <property type="term" value="F:ATP hydrolysis activity"/>
    <property type="evidence" value="ECO:0007669"/>
    <property type="project" value="UniProtKB-UniRule"/>
</dbReference>
<evidence type="ECO:0000313" key="9">
    <source>
        <dbReference type="Proteomes" id="UP000005149"/>
    </source>
</evidence>
<dbReference type="GO" id="GO:0005886">
    <property type="term" value="C:plasma membrane"/>
    <property type="evidence" value="ECO:0007669"/>
    <property type="project" value="UniProtKB-SubCell"/>
</dbReference>
<dbReference type="PROSITE" id="PS00211">
    <property type="entry name" value="ABC_TRANSPORTER_1"/>
    <property type="match status" value="1"/>
</dbReference>
<dbReference type="InterPro" id="IPR003439">
    <property type="entry name" value="ABC_transporter-like_ATP-bd"/>
</dbReference>
<keyword evidence="2 6" id="KW-0813">Transport</keyword>
<keyword evidence="4 6" id="KW-0067">ATP-binding</keyword>
<comment type="subcellular location">
    <subcellularLocation>
        <location evidence="6">Cell inner membrane</location>
        <topology evidence="6">Peripheral membrane protein</topology>
    </subcellularLocation>
</comment>
<organism evidence="8 9">
    <name type="scientific">Aeromonas dhakensis</name>
    <dbReference type="NCBI Taxonomy" id="196024"/>
    <lineage>
        <taxon>Bacteria</taxon>
        <taxon>Pseudomonadati</taxon>
        <taxon>Pseudomonadota</taxon>
        <taxon>Gammaproteobacteria</taxon>
        <taxon>Aeromonadales</taxon>
        <taxon>Aeromonadaceae</taxon>
        <taxon>Aeromonas</taxon>
    </lineage>
</organism>
<dbReference type="PANTHER" id="PTHR43869:SF1">
    <property type="entry name" value="GLYCINE BETAINE_PROLINE BETAINE TRANSPORT SYSTEM ATP-BINDING PROTEIN PROV"/>
    <property type="match status" value="1"/>
</dbReference>
<keyword evidence="3 6" id="KW-0547">Nucleotide-binding</keyword>